<dbReference type="RefSeq" id="WP_029053705.1">
    <property type="nucleotide sequence ID" value="NZ_CP015108.1"/>
</dbReference>
<dbReference type="InterPro" id="IPR000172">
    <property type="entry name" value="GMC_OxRdtase_N"/>
</dbReference>
<keyword evidence="3" id="KW-0274">FAD</keyword>
<gene>
    <name evidence="7" type="ORF">SporoS204_02095</name>
</gene>
<evidence type="ECO:0000259" key="6">
    <source>
        <dbReference type="Pfam" id="PF05199"/>
    </source>
</evidence>
<comment type="similarity">
    <text evidence="1">Belongs to the GMC oxidoreductase family.</text>
</comment>
<dbReference type="Gene3D" id="3.50.50.60">
    <property type="entry name" value="FAD/NAD(P)-binding domain"/>
    <property type="match status" value="2"/>
</dbReference>
<evidence type="ECO:0000256" key="1">
    <source>
        <dbReference type="ARBA" id="ARBA00010790"/>
    </source>
</evidence>
<organism evidence="7 8">
    <name type="scientific">Sporosarcina ureae</name>
    <dbReference type="NCBI Taxonomy" id="1571"/>
    <lineage>
        <taxon>Bacteria</taxon>
        <taxon>Bacillati</taxon>
        <taxon>Bacillota</taxon>
        <taxon>Bacilli</taxon>
        <taxon>Bacillales</taxon>
        <taxon>Caryophanaceae</taxon>
        <taxon>Sporosarcina</taxon>
    </lineage>
</organism>
<keyword evidence="4" id="KW-0560">Oxidoreductase</keyword>
<dbReference type="PANTHER" id="PTHR46056:SF12">
    <property type="entry name" value="LONG-CHAIN-ALCOHOL OXIDASE"/>
    <property type="match status" value="1"/>
</dbReference>
<keyword evidence="8" id="KW-1185">Reference proteome</keyword>
<name>A0ABM6JSB1_SPOUR</name>
<dbReference type="SUPFAM" id="SSF51905">
    <property type="entry name" value="FAD/NAD(P)-binding domain"/>
    <property type="match status" value="1"/>
</dbReference>
<reference evidence="7 8" key="1">
    <citation type="submission" date="2016-04" db="EMBL/GenBank/DDBJ databases">
        <title>Comparative Genomics and Epigenetics of Sporosarcina ureae.</title>
        <authorList>
            <person name="Oliver A.S."/>
            <person name="Cooper K.K."/>
        </authorList>
    </citation>
    <scope>NUCLEOTIDE SEQUENCE [LARGE SCALE GENOMIC DNA]</scope>
    <source>
        <strain evidence="7 8">S204</strain>
    </source>
</reference>
<evidence type="ECO:0000313" key="8">
    <source>
        <dbReference type="Proteomes" id="UP000192486"/>
    </source>
</evidence>
<dbReference type="InterPro" id="IPR036188">
    <property type="entry name" value="FAD/NAD-bd_sf"/>
</dbReference>
<keyword evidence="2" id="KW-0285">Flavoprotein</keyword>
<evidence type="ECO:0000256" key="4">
    <source>
        <dbReference type="ARBA" id="ARBA00023002"/>
    </source>
</evidence>
<dbReference type="SUPFAM" id="SSF54373">
    <property type="entry name" value="FAD-linked reductases, C-terminal domain"/>
    <property type="match status" value="1"/>
</dbReference>
<dbReference type="Pfam" id="PF00732">
    <property type="entry name" value="GMC_oxred_N"/>
    <property type="match status" value="1"/>
</dbReference>
<dbReference type="Pfam" id="PF05199">
    <property type="entry name" value="GMC_oxred_C"/>
    <property type="match status" value="1"/>
</dbReference>
<evidence type="ECO:0000256" key="3">
    <source>
        <dbReference type="ARBA" id="ARBA00022827"/>
    </source>
</evidence>
<accession>A0ABM6JSB1</accession>
<proteinExistence type="inferred from homology"/>
<feature type="domain" description="Glucose-methanol-choline oxidoreductase N-terminal" evidence="5">
    <location>
        <begin position="200"/>
        <end position="330"/>
    </location>
</feature>
<feature type="domain" description="Glucose-methanol-choline oxidoreductase C-terminal" evidence="6">
    <location>
        <begin position="435"/>
        <end position="553"/>
    </location>
</feature>
<protein>
    <submittedName>
        <fullName evidence="7">GMC family oxidoreductase</fullName>
    </submittedName>
</protein>
<evidence type="ECO:0000259" key="5">
    <source>
        <dbReference type="Pfam" id="PF00732"/>
    </source>
</evidence>
<dbReference type="Proteomes" id="UP000192486">
    <property type="component" value="Chromosome"/>
</dbReference>
<evidence type="ECO:0000313" key="7">
    <source>
        <dbReference type="EMBL" id="ARF13072.1"/>
    </source>
</evidence>
<sequence>MAKKLDKVDVVVVGSGWAGGIVSAELSKSGYQVVMLERGKDQTRSDFIGVKDELRYTNRHEMIEKLTGDTITSRVSIGDAALPVRLQKDMNTGTDLGGGSMHWAGSVYRWRSYDFEIRSKTIERYGESKIPEGMQIRDWGITYDELEPYYAKWEQTAGISGEPDPLGDKRSNEYPNPPMLASPAIKLFKESAKEIGLHPYQMASGNMSQTYTNPDGETLNQCMFCSFCTMYGCDFGSKSDPLATVIPTARKTGNCEIRTNSLVRRVIHKDGKATGVLYTDTRTGQEFEQPADVVVLAAFTFSNNRLLMLSDIGEIYNPETRKGTIGRNFTGQFNSTFLGATGFFNDKKFNYYMGAGGLGGAVSDYDADLFDHTDLDFIHGGGIELRQYGDGAIKNNFVPKGTPTWGEEFKEKSLFYAFRTLTVWYSAAVMPWWHNYMDLDPTYKDEFGDPLLRITNKLTEQDKNIAKFGIEKCTEIVEAMGADIIDQDELPDQFNHGYDGMHYIGGVAMGEDPETSAVNNYLQLWEMENLFVVGGSALPHFSSHHPTPTIGALSYRAAEGIEKYLKEKGGLLTQPKSSSVKA</sequence>
<evidence type="ECO:0000256" key="2">
    <source>
        <dbReference type="ARBA" id="ARBA00022630"/>
    </source>
</evidence>
<dbReference type="PANTHER" id="PTHR46056">
    <property type="entry name" value="LONG-CHAIN-ALCOHOL OXIDASE"/>
    <property type="match status" value="1"/>
</dbReference>
<dbReference type="EMBL" id="CP015108">
    <property type="protein sequence ID" value="ARF13072.1"/>
    <property type="molecule type" value="Genomic_DNA"/>
</dbReference>
<dbReference type="InterPro" id="IPR007867">
    <property type="entry name" value="GMC_OxRtase_C"/>
</dbReference>